<evidence type="ECO:0000313" key="3">
    <source>
        <dbReference type="Proteomes" id="UP000478052"/>
    </source>
</evidence>
<dbReference type="AlphaFoldDB" id="A0A6G0W0E3"/>
<reference evidence="2 3" key="1">
    <citation type="submission" date="2019-08" db="EMBL/GenBank/DDBJ databases">
        <title>Whole genome of Aphis craccivora.</title>
        <authorList>
            <person name="Voronova N.V."/>
            <person name="Shulinski R.S."/>
            <person name="Bandarenka Y.V."/>
            <person name="Zhorov D.G."/>
            <person name="Warner D."/>
        </authorList>
    </citation>
    <scope>NUCLEOTIDE SEQUENCE [LARGE SCALE GENOMIC DNA]</scope>
    <source>
        <strain evidence="2">180601</strain>
        <tissue evidence="2">Whole Body</tissue>
    </source>
</reference>
<feature type="non-terminal residue" evidence="2">
    <location>
        <position position="122"/>
    </location>
</feature>
<feature type="compositionally biased region" description="Polar residues" evidence="1">
    <location>
        <begin position="94"/>
        <end position="109"/>
    </location>
</feature>
<comment type="caution">
    <text evidence="2">The sequence shown here is derived from an EMBL/GenBank/DDBJ whole genome shotgun (WGS) entry which is preliminary data.</text>
</comment>
<evidence type="ECO:0000313" key="2">
    <source>
        <dbReference type="EMBL" id="KAF0717017.1"/>
    </source>
</evidence>
<keyword evidence="3" id="KW-1185">Reference proteome</keyword>
<feature type="region of interest" description="Disordered" evidence="1">
    <location>
        <begin position="91"/>
        <end position="122"/>
    </location>
</feature>
<sequence length="122" mass="13876">MTILYHGIDVSSLSMLDEDMLKEIVPKVGDRANLKSNINNWRKILDMTNNKVNFLDISNDYPQDHSYLLDNRAQDLNISTTPLLTIPELKEHNLTPNTDDTESVVMNSEKSTHSSIDSKTDE</sequence>
<feature type="compositionally biased region" description="Basic and acidic residues" evidence="1">
    <location>
        <begin position="110"/>
        <end position="122"/>
    </location>
</feature>
<protein>
    <submittedName>
        <fullName evidence="2">SAM domain-containing protein</fullName>
    </submittedName>
</protein>
<proteinExistence type="predicted"/>
<organism evidence="2 3">
    <name type="scientific">Aphis craccivora</name>
    <name type="common">Cowpea aphid</name>
    <dbReference type="NCBI Taxonomy" id="307492"/>
    <lineage>
        <taxon>Eukaryota</taxon>
        <taxon>Metazoa</taxon>
        <taxon>Ecdysozoa</taxon>
        <taxon>Arthropoda</taxon>
        <taxon>Hexapoda</taxon>
        <taxon>Insecta</taxon>
        <taxon>Pterygota</taxon>
        <taxon>Neoptera</taxon>
        <taxon>Paraneoptera</taxon>
        <taxon>Hemiptera</taxon>
        <taxon>Sternorrhyncha</taxon>
        <taxon>Aphidomorpha</taxon>
        <taxon>Aphidoidea</taxon>
        <taxon>Aphididae</taxon>
        <taxon>Aphidini</taxon>
        <taxon>Aphis</taxon>
        <taxon>Aphis</taxon>
    </lineage>
</organism>
<gene>
    <name evidence="2" type="ORF">FWK35_00032274</name>
</gene>
<dbReference type="OrthoDB" id="3598281at2759"/>
<accession>A0A6G0W0E3</accession>
<name>A0A6G0W0E3_APHCR</name>
<dbReference type="EMBL" id="VUJU01009893">
    <property type="protein sequence ID" value="KAF0717017.1"/>
    <property type="molecule type" value="Genomic_DNA"/>
</dbReference>
<dbReference type="Proteomes" id="UP000478052">
    <property type="component" value="Unassembled WGS sequence"/>
</dbReference>
<evidence type="ECO:0000256" key="1">
    <source>
        <dbReference type="SAM" id="MobiDB-lite"/>
    </source>
</evidence>